<evidence type="ECO:0000256" key="9">
    <source>
        <dbReference type="RuleBase" id="RU365015"/>
    </source>
</evidence>
<comment type="subcellular location">
    <subcellularLocation>
        <location evidence="9">Cytoplasm</location>
    </subcellularLocation>
</comment>
<dbReference type="GO" id="GO:0016787">
    <property type="term" value="F:hydrolase activity"/>
    <property type="evidence" value="ECO:0007669"/>
    <property type="project" value="UniProtKB-KW"/>
</dbReference>
<dbReference type="Proteomes" id="UP001057877">
    <property type="component" value="Chromosome"/>
</dbReference>
<dbReference type="EC" id="3.2.1.26" evidence="3 8"/>
<gene>
    <name evidence="12" type="ORF">L1F29_15825</name>
</gene>
<proteinExistence type="inferred from homology"/>
<dbReference type="Pfam" id="PF08244">
    <property type="entry name" value="Glyco_hydro_32C"/>
    <property type="match status" value="1"/>
</dbReference>
<dbReference type="SMART" id="SM00640">
    <property type="entry name" value="Glyco_32"/>
    <property type="match status" value="1"/>
</dbReference>
<dbReference type="CDD" id="cd08996">
    <property type="entry name" value="GH32_FFase"/>
    <property type="match status" value="1"/>
</dbReference>
<dbReference type="InterPro" id="IPR051214">
    <property type="entry name" value="GH32_Enzymes"/>
</dbReference>
<organism evidence="12 13">
    <name type="scientific">Paenibacillus spongiae</name>
    <dbReference type="NCBI Taxonomy" id="2909671"/>
    <lineage>
        <taxon>Bacteria</taxon>
        <taxon>Bacillati</taxon>
        <taxon>Bacillota</taxon>
        <taxon>Bacilli</taxon>
        <taxon>Bacillales</taxon>
        <taxon>Paenibacillaceae</taxon>
        <taxon>Paenibacillus</taxon>
    </lineage>
</organism>
<evidence type="ECO:0000256" key="4">
    <source>
        <dbReference type="ARBA" id="ARBA00019623"/>
    </source>
</evidence>
<dbReference type="PANTHER" id="PTHR43101">
    <property type="entry name" value="BETA-FRUCTOSIDASE"/>
    <property type="match status" value="1"/>
</dbReference>
<name>A0ABY5SGT5_9BACL</name>
<dbReference type="Gene3D" id="2.60.120.560">
    <property type="entry name" value="Exo-inulinase, domain 1"/>
    <property type="match status" value="1"/>
</dbReference>
<dbReference type="SUPFAM" id="SSF49899">
    <property type="entry name" value="Concanavalin A-like lectins/glucanases"/>
    <property type="match status" value="1"/>
</dbReference>
<keyword evidence="9" id="KW-0963">Cytoplasm</keyword>
<feature type="domain" description="Glycosyl hydrolase family 32 N-terminal" evidence="10">
    <location>
        <begin position="36"/>
        <end position="327"/>
    </location>
</feature>
<feature type="domain" description="Glycosyl hydrolase family 32 C-terminal" evidence="11">
    <location>
        <begin position="340"/>
        <end position="494"/>
    </location>
</feature>
<dbReference type="EMBL" id="CP091430">
    <property type="protein sequence ID" value="UVI33216.1"/>
    <property type="molecule type" value="Genomic_DNA"/>
</dbReference>
<keyword evidence="5 8" id="KW-0378">Hydrolase</keyword>
<dbReference type="InterPro" id="IPR023296">
    <property type="entry name" value="Glyco_hydro_beta-prop_sf"/>
</dbReference>
<keyword evidence="6 8" id="KW-0326">Glycosidase</keyword>
<reference evidence="12" key="1">
    <citation type="submission" date="2022-01" db="EMBL/GenBank/DDBJ databases">
        <title>Paenibacillus spongiae sp. nov., isolated from marine sponge.</title>
        <authorList>
            <person name="Li Z."/>
            <person name="Zhang M."/>
        </authorList>
    </citation>
    <scope>NUCLEOTIDE SEQUENCE</scope>
    <source>
        <strain evidence="12">PHS-Z3</strain>
    </source>
</reference>
<dbReference type="InterPro" id="IPR018053">
    <property type="entry name" value="Glyco_hydro_32_AS"/>
</dbReference>
<dbReference type="SUPFAM" id="SSF75005">
    <property type="entry name" value="Arabinanase/levansucrase/invertase"/>
    <property type="match status" value="1"/>
</dbReference>
<sequence length="500" mass="56797">MNEHDMQHQLLVQKATASAEQAHESVSGDYYRQGFHIMPQAYFMNDPNGLVYYKGEYHAFFQHLPFSVHDGEKVWGHVKSKDLVHWEYLPVAIAPSQFYDRNGCYSGSAVDDDGMLTLIYTGYIEREGERTAIQMQNIAFSEDGIVFHKYDGNPVISDPPEDGSLADFRDPKVWKHEDTWYMVVGSSKYGYGKTLMYRSRDLRQWDYIGVAAESDGSMGQVWECPDMFPFEQNTHVFLTSSLIIENGAITGGKNLYMVGSLNYEQGKFTSEYVGETDCGCDFYAAQTLHDDQGRRILIGWMDWHAAPRIEAANNWFGSLTIPRIMTLLPDGGVQFTPVPELQQLREGHQRFKDVTLREGVRGALGDISGDCLEIIAEFELEDAEPAAEFLIALRRSELHDQETIISYNSETETLTFNRDKSGNDFKGSKSCSLPPMSGGRIKLHIIMDRSSVEIFMNDGRLVSSNRIYPHPDSQGLDVYASKGTVKLRQLDLWKLKRVMR</sequence>
<evidence type="ECO:0000259" key="10">
    <source>
        <dbReference type="Pfam" id="PF00251"/>
    </source>
</evidence>
<dbReference type="InterPro" id="IPR013148">
    <property type="entry name" value="Glyco_hydro_32_N"/>
</dbReference>
<evidence type="ECO:0000259" key="11">
    <source>
        <dbReference type="Pfam" id="PF08244"/>
    </source>
</evidence>
<dbReference type="PROSITE" id="PS00609">
    <property type="entry name" value="GLYCOSYL_HYDROL_F32"/>
    <property type="match status" value="1"/>
</dbReference>
<dbReference type="Pfam" id="PF00251">
    <property type="entry name" value="Glyco_hydro_32N"/>
    <property type="match status" value="1"/>
</dbReference>
<dbReference type="RefSeq" id="WP_258389269.1">
    <property type="nucleotide sequence ID" value="NZ_CP091430.1"/>
</dbReference>
<keyword evidence="9" id="KW-0119">Carbohydrate metabolism</keyword>
<comment type="catalytic activity">
    <reaction evidence="8">
        <text>Hydrolysis of terminal non-reducing beta-D-fructofuranoside residues in beta-D-fructofuranosides.</text>
        <dbReference type="EC" id="3.2.1.26"/>
    </reaction>
</comment>
<comment type="pathway">
    <text evidence="1 9">Glycan biosynthesis; sucrose metabolism.</text>
</comment>
<dbReference type="NCBIfam" id="TIGR01322">
    <property type="entry name" value="scrB_fam"/>
    <property type="match status" value="1"/>
</dbReference>
<dbReference type="InterPro" id="IPR013320">
    <property type="entry name" value="ConA-like_dom_sf"/>
</dbReference>
<accession>A0ABY5SGT5</accession>
<evidence type="ECO:0000256" key="8">
    <source>
        <dbReference type="RuleBase" id="RU362110"/>
    </source>
</evidence>
<evidence type="ECO:0000256" key="7">
    <source>
        <dbReference type="ARBA" id="ARBA00033367"/>
    </source>
</evidence>
<keyword evidence="13" id="KW-1185">Reference proteome</keyword>
<protein>
    <recommendedName>
        <fullName evidence="4 8">Sucrose-6-phosphate hydrolase</fullName>
        <ecNumber evidence="3 8">3.2.1.26</ecNumber>
    </recommendedName>
    <alternativeName>
        <fullName evidence="7 9">Invertase</fullName>
    </alternativeName>
</protein>
<evidence type="ECO:0000313" key="13">
    <source>
        <dbReference type="Proteomes" id="UP001057877"/>
    </source>
</evidence>
<dbReference type="Gene3D" id="2.115.10.20">
    <property type="entry name" value="Glycosyl hydrolase domain, family 43"/>
    <property type="match status" value="1"/>
</dbReference>
<dbReference type="PANTHER" id="PTHR43101:SF1">
    <property type="entry name" value="BETA-FRUCTOSIDASE"/>
    <property type="match status" value="1"/>
</dbReference>
<dbReference type="InterPro" id="IPR001362">
    <property type="entry name" value="Glyco_hydro_32"/>
</dbReference>
<dbReference type="InterPro" id="IPR013189">
    <property type="entry name" value="Glyco_hydro_32_C"/>
</dbReference>
<evidence type="ECO:0000256" key="1">
    <source>
        <dbReference type="ARBA" id="ARBA00004914"/>
    </source>
</evidence>
<comment type="function">
    <text evidence="9">Enables the bacterium to metabolize sucrose as a sole carbon source.</text>
</comment>
<evidence type="ECO:0000256" key="5">
    <source>
        <dbReference type="ARBA" id="ARBA00022801"/>
    </source>
</evidence>
<comment type="similarity">
    <text evidence="2 8">Belongs to the glycosyl hydrolase 32 family.</text>
</comment>
<evidence type="ECO:0000256" key="3">
    <source>
        <dbReference type="ARBA" id="ARBA00012758"/>
    </source>
</evidence>
<dbReference type="InterPro" id="IPR006232">
    <property type="entry name" value="Suc6P_hydrolase"/>
</dbReference>
<evidence type="ECO:0000256" key="2">
    <source>
        <dbReference type="ARBA" id="ARBA00009902"/>
    </source>
</evidence>
<evidence type="ECO:0000313" key="12">
    <source>
        <dbReference type="EMBL" id="UVI33216.1"/>
    </source>
</evidence>
<evidence type="ECO:0000256" key="6">
    <source>
        <dbReference type="ARBA" id="ARBA00023295"/>
    </source>
</evidence>